<keyword evidence="6" id="KW-1185">Reference proteome</keyword>
<comment type="similarity">
    <text evidence="2">Belongs to the class-A beta-lactamase family.</text>
</comment>
<dbReference type="EMBL" id="SDWJ01000001">
    <property type="protein sequence ID" value="MVZ96138.1"/>
    <property type="molecule type" value="Genomic_DNA"/>
</dbReference>
<dbReference type="InterPro" id="IPR012338">
    <property type="entry name" value="Beta-lactam/transpept-like"/>
</dbReference>
<evidence type="ECO:0000256" key="3">
    <source>
        <dbReference type="ARBA" id="ARBA00012865"/>
    </source>
</evidence>
<dbReference type="PRINTS" id="PR00118">
    <property type="entry name" value="BLACTAMASEA"/>
</dbReference>
<evidence type="ECO:0000313" key="5">
    <source>
        <dbReference type="EMBL" id="MVZ96138.1"/>
    </source>
</evidence>
<dbReference type="Gene3D" id="3.40.710.10">
    <property type="entry name" value="DD-peptidase/beta-lactamase superfamily"/>
    <property type="match status" value="1"/>
</dbReference>
<dbReference type="NCBIfam" id="NF033103">
    <property type="entry name" value="bla_class_A"/>
    <property type="match status" value="1"/>
</dbReference>
<dbReference type="InterPro" id="IPR045155">
    <property type="entry name" value="Beta-lactam_cat"/>
</dbReference>
<evidence type="ECO:0000256" key="1">
    <source>
        <dbReference type="ARBA" id="ARBA00001526"/>
    </source>
</evidence>
<name>A0A6I4M139_9SPHN</name>
<dbReference type="PROSITE" id="PS51257">
    <property type="entry name" value="PROKAR_LIPOPROTEIN"/>
    <property type="match status" value="1"/>
</dbReference>
<feature type="domain" description="Beta-lactamase class A catalytic" evidence="4">
    <location>
        <begin position="58"/>
        <end position="269"/>
    </location>
</feature>
<gene>
    <name evidence="5" type="primary">bla</name>
    <name evidence="5" type="ORF">EUU23_00285</name>
</gene>
<comment type="catalytic activity">
    <reaction evidence="1">
        <text>a beta-lactam + H2O = a substituted beta-amino acid</text>
        <dbReference type="Rhea" id="RHEA:20401"/>
        <dbReference type="ChEBI" id="CHEBI:15377"/>
        <dbReference type="ChEBI" id="CHEBI:35627"/>
        <dbReference type="ChEBI" id="CHEBI:140347"/>
        <dbReference type="EC" id="3.5.2.6"/>
    </reaction>
</comment>
<dbReference type="PANTHER" id="PTHR35333">
    <property type="entry name" value="BETA-LACTAMASE"/>
    <property type="match status" value="1"/>
</dbReference>
<dbReference type="InterPro" id="IPR000871">
    <property type="entry name" value="Beta-lactam_class-A"/>
</dbReference>
<dbReference type="GO" id="GO:0008800">
    <property type="term" value="F:beta-lactamase activity"/>
    <property type="evidence" value="ECO:0007669"/>
    <property type="project" value="UniProtKB-EC"/>
</dbReference>
<dbReference type="AlphaFoldDB" id="A0A6I4M139"/>
<reference evidence="5 6" key="1">
    <citation type="submission" date="2019-01" db="EMBL/GenBank/DDBJ databases">
        <title>Sphingorhabdus lacus sp.nov., isolated from an oligotrophic freshwater lake.</title>
        <authorList>
            <person name="Park M."/>
        </authorList>
    </citation>
    <scope>NUCLEOTIDE SEQUENCE [LARGE SCALE GENOMIC DNA]</scope>
    <source>
        <strain evidence="5 6">IMCC26285</strain>
    </source>
</reference>
<protein>
    <recommendedName>
        <fullName evidence="3">beta-lactamase</fullName>
        <ecNumber evidence="3">3.5.2.6</ecNumber>
    </recommendedName>
</protein>
<dbReference type="Proteomes" id="UP000471147">
    <property type="component" value="Unassembled WGS sequence"/>
</dbReference>
<dbReference type="RefSeq" id="WP_160352157.1">
    <property type="nucleotide sequence ID" value="NZ_SDWJ01000001.1"/>
</dbReference>
<dbReference type="EC" id="3.5.2.6" evidence="3"/>
<evidence type="ECO:0000259" key="4">
    <source>
        <dbReference type="Pfam" id="PF13354"/>
    </source>
</evidence>
<evidence type="ECO:0000256" key="2">
    <source>
        <dbReference type="ARBA" id="ARBA00009009"/>
    </source>
</evidence>
<dbReference type="GO" id="GO:0046677">
    <property type="term" value="P:response to antibiotic"/>
    <property type="evidence" value="ECO:0007669"/>
    <property type="project" value="InterPro"/>
</dbReference>
<accession>A0A6I4M139</accession>
<proteinExistence type="inferred from homology"/>
<evidence type="ECO:0000313" key="6">
    <source>
        <dbReference type="Proteomes" id="UP000471147"/>
    </source>
</evidence>
<dbReference type="Pfam" id="PF13354">
    <property type="entry name" value="Beta-lactamase2"/>
    <property type="match status" value="1"/>
</dbReference>
<organism evidence="5 6">
    <name type="scientific">Sphingorhabdus profundilacus</name>
    <dbReference type="NCBI Taxonomy" id="2509718"/>
    <lineage>
        <taxon>Bacteria</taxon>
        <taxon>Pseudomonadati</taxon>
        <taxon>Pseudomonadota</taxon>
        <taxon>Alphaproteobacteria</taxon>
        <taxon>Sphingomonadales</taxon>
        <taxon>Sphingomonadaceae</taxon>
        <taxon>Sphingorhabdus</taxon>
    </lineage>
</organism>
<dbReference type="GO" id="GO:0030655">
    <property type="term" value="P:beta-lactam antibiotic catabolic process"/>
    <property type="evidence" value="ECO:0007669"/>
    <property type="project" value="InterPro"/>
</dbReference>
<comment type="caution">
    <text evidence="5">The sequence shown here is derived from an EMBL/GenBank/DDBJ whole genome shotgun (WGS) entry which is preliminary data.</text>
</comment>
<sequence length="317" mass="33391">MDRTNMLELSLSRRQINLGLTTIGFALASGCSTLGTAGGAETALAELERSAGGKLGATILNTRTGQSISHRGGERFGMCSSFKLALAALILRKADGGELDLDSFVPITSSDMVYFAPVVTENLAKGGMTIGAMAEAAQVFSDNVATNKLLAILGGPAGFTAAMRAIGDVQTRLDRLEPEMMLVDVGDPRDTTTPFAMAHTVAKMTTTNWLSVGARTKLLGWMEATKTGSKRIRAGLPADWRSGDKTGTGMAPKHGPDRYNDIAIAWPNGGVNKGAPIIITGYYESPVKSETMRDEDQAVLAELGKISAHIGHGVFSK</sequence>
<dbReference type="PANTHER" id="PTHR35333:SF3">
    <property type="entry name" value="BETA-LACTAMASE-TYPE TRANSPEPTIDASE FOLD CONTAINING PROTEIN"/>
    <property type="match status" value="1"/>
</dbReference>
<dbReference type="OrthoDB" id="9784149at2"/>
<dbReference type="SUPFAM" id="SSF56601">
    <property type="entry name" value="beta-lactamase/transpeptidase-like"/>
    <property type="match status" value="1"/>
</dbReference>